<feature type="compositionally biased region" description="Polar residues" evidence="1">
    <location>
        <begin position="388"/>
        <end position="399"/>
    </location>
</feature>
<gene>
    <name evidence="2" type="ORF">PMAYCL1PPCAC_13199</name>
</gene>
<reference evidence="3" key="1">
    <citation type="submission" date="2022-10" db="EMBL/GenBank/DDBJ databases">
        <title>Genome assembly of Pristionchus species.</title>
        <authorList>
            <person name="Yoshida K."/>
            <person name="Sommer R.J."/>
        </authorList>
    </citation>
    <scope>NUCLEOTIDE SEQUENCE [LARGE SCALE GENOMIC DNA]</scope>
    <source>
        <strain evidence="3">RS5460</strain>
    </source>
</reference>
<organism evidence="2 3">
    <name type="scientific">Pristionchus mayeri</name>
    <dbReference type="NCBI Taxonomy" id="1317129"/>
    <lineage>
        <taxon>Eukaryota</taxon>
        <taxon>Metazoa</taxon>
        <taxon>Ecdysozoa</taxon>
        <taxon>Nematoda</taxon>
        <taxon>Chromadorea</taxon>
        <taxon>Rhabditida</taxon>
        <taxon>Rhabditina</taxon>
        <taxon>Diplogasteromorpha</taxon>
        <taxon>Diplogasteroidea</taxon>
        <taxon>Neodiplogasteridae</taxon>
        <taxon>Pristionchus</taxon>
    </lineage>
</organism>
<feature type="non-terminal residue" evidence="2">
    <location>
        <position position="1"/>
    </location>
</feature>
<accession>A0AAN4ZPE5</accession>
<name>A0AAN4ZPE5_9BILA</name>
<feature type="non-terminal residue" evidence="2">
    <location>
        <position position="803"/>
    </location>
</feature>
<evidence type="ECO:0000313" key="2">
    <source>
        <dbReference type="EMBL" id="GMR43004.1"/>
    </source>
</evidence>
<evidence type="ECO:0000256" key="1">
    <source>
        <dbReference type="SAM" id="MobiDB-lite"/>
    </source>
</evidence>
<protein>
    <submittedName>
        <fullName evidence="2">Uncharacterized protein</fullName>
    </submittedName>
</protein>
<evidence type="ECO:0000313" key="3">
    <source>
        <dbReference type="Proteomes" id="UP001328107"/>
    </source>
</evidence>
<feature type="region of interest" description="Disordered" evidence="1">
    <location>
        <begin position="379"/>
        <end position="412"/>
    </location>
</feature>
<keyword evidence="3" id="KW-1185">Reference proteome</keyword>
<comment type="caution">
    <text evidence="2">The sequence shown here is derived from an EMBL/GenBank/DDBJ whole genome shotgun (WGS) entry which is preliminary data.</text>
</comment>
<dbReference type="AlphaFoldDB" id="A0AAN4ZPE5"/>
<dbReference type="Proteomes" id="UP001328107">
    <property type="component" value="Unassembled WGS sequence"/>
</dbReference>
<sequence>LRSHMLSVALSPIGSLSLRKRVERDKRSLSTTFNLLSLHATTLTLSPSGYRIVECFLNANEDAMNVGLSDSLSGDWNELEQVLKTVKGRHLCEILLDRKMKTFAHNLITKVPVSCILYSFSRYLWRPSFQKGWWFTNNESLSILIKALDLGDIEVAKEFISSKETEADLCNTAEGFYCVLKVRMRSNDQPGCRSSLDSLILRKAKSIEGSEALVQVILYGNLMTKEIIEIVCRRESFDDSPSVSLISRLIESSSEEIKRVIFECLCHCLAEGNPLICQIRFSDRFDDIKKACDIHFTLEQRQQLDDCLAETTVESAVDECLNAANVLDGHPEIMMRPPRDSSLDDEIEIIDDDDEIEIIEDDDEIEILHESICKKPEGRTAVARESTGGESTVAQQANENTRRERPPSLVDTDPQQSAIRKMFDEVDAAMKDGTWNLKQSSDYANNFIKQNVVQSANSRKLFSDLLEERISMWLTRKIGRNILKIFVRIRSLQLLMSVAVASVLHCLTDLTGDIILHHMVSSTEYREFIEVCLVGDPSPFARLFHSELTADECMQIGMQLTQTWPERIHDFLTHFGLSIAETKNGQLFIERLTKGSPEGYGWRVLMKFLPPIPNILVSTESTSVDGRKCKKRKRKQSKRFSVNNTGIQAIQGHEQYIATIREMFQEIDARLKEASTPQARDLVVSSIKLCLIIASVLHCLSTEKGLSILGSMLSPPTRRKFIDKCLVGGKSSYFAYLFRSELPADECVSIGIKMFSADPERVRIFLSQFDRSISETEQGKMFIDLLPPPSPPPSSSYYSSSYR</sequence>
<dbReference type="EMBL" id="BTRK01000003">
    <property type="protein sequence ID" value="GMR43004.1"/>
    <property type="molecule type" value="Genomic_DNA"/>
</dbReference>
<proteinExistence type="predicted"/>